<dbReference type="Gene3D" id="1.10.540.10">
    <property type="entry name" value="Acyl-CoA dehydrogenase/oxidase, N-terminal domain"/>
    <property type="match status" value="1"/>
</dbReference>
<reference evidence="10 11" key="1">
    <citation type="journal article" date="2014" name="Genome Announc.">
        <title>Draft Genome Sequence of Amycolatopsis lurida NRRL 2430, Producer of the Glycopeptide Family Antibiotic Ristocetin.</title>
        <authorList>
            <person name="Kwun M.J."/>
            <person name="Hong H.J."/>
        </authorList>
    </citation>
    <scope>NUCLEOTIDE SEQUENCE [LARGE SCALE GENOMIC DNA]</scope>
    <source>
        <strain evidence="10 11">NRRL 2430</strain>
    </source>
</reference>
<proteinExistence type="inferred from homology"/>
<feature type="domain" description="Acyl-CoA dehydrogenase/oxidase C-terminal" evidence="7">
    <location>
        <begin position="232"/>
        <end position="378"/>
    </location>
</feature>
<dbReference type="InterPro" id="IPR009100">
    <property type="entry name" value="AcylCoA_DH/oxidase_NM_dom_sf"/>
</dbReference>
<dbReference type="GO" id="GO:0003995">
    <property type="term" value="F:acyl-CoA dehydrogenase activity"/>
    <property type="evidence" value="ECO:0007669"/>
    <property type="project" value="InterPro"/>
</dbReference>
<keyword evidence="11" id="KW-1185">Reference proteome</keyword>
<dbReference type="InterPro" id="IPR036250">
    <property type="entry name" value="AcylCo_DH-like_C"/>
</dbReference>
<dbReference type="AlphaFoldDB" id="A0A2P2FZB1"/>
<dbReference type="RefSeq" id="WP_034307229.1">
    <property type="nucleotide sequence ID" value="NZ_JFBM01000004.1"/>
</dbReference>
<evidence type="ECO:0000259" key="8">
    <source>
        <dbReference type="Pfam" id="PF02770"/>
    </source>
</evidence>
<organism evidence="10 11">
    <name type="scientific">Amycolatopsis lurida NRRL 2430</name>
    <dbReference type="NCBI Taxonomy" id="1460371"/>
    <lineage>
        <taxon>Bacteria</taxon>
        <taxon>Bacillati</taxon>
        <taxon>Actinomycetota</taxon>
        <taxon>Actinomycetes</taxon>
        <taxon>Pseudonocardiales</taxon>
        <taxon>Pseudonocardiaceae</taxon>
        <taxon>Amycolatopsis</taxon>
    </lineage>
</organism>
<keyword evidence="4 6" id="KW-0274">FAD</keyword>
<feature type="domain" description="Acyl-CoA oxidase/dehydrogenase middle" evidence="8">
    <location>
        <begin position="124"/>
        <end position="220"/>
    </location>
</feature>
<dbReference type="InterPro" id="IPR046373">
    <property type="entry name" value="Acyl-CoA_Oxase/DH_mid-dom_sf"/>
</dbReference>
<comment type="cofactor">
    <cofactor evidence="1 6">
        <name>FAD</name>
        <dbReference type="ChEBI" id="CHEBI:57692"/>
    </cofactor>
</comment>
<dbReference type="Gene3D" id="2.40.110.10">
    <property type="entry name" value="Butyryl-CoA Dehydrogenase, subunit A, domain 2"/>
    <property type="match status" value="1"/>
</dbReference>
<dbReference type="PANTHER" id="PTHR43884">
    <property type="entry name" value="ACYL-COA DEHYDROGENASE"/>
    <property type="match status" value="1"/>
</dbReference>
<dbReference type="InterPro" id="IPR006089">
    <property type="entry name" value="Acyl-CoA_DH_CS"/>
</dbReference>
<evidence type="ECO:0000256" key="4">
    <source>
        <dbReference type="ARBA" id="ARBA00022827"/>
    </source>
</evidence>
<name>A0A2P2FZB1_AMYLU</name>
<dbReference type="FunFam" id="2.40.110.10:FF:000002">
    <property type="entry name" value="Acyl-CoA dehydrogenase fadE12"/>
    <property type="match status" value="1"/>
</dbReference>
<evidence type="ECO:0000259" key="7">
    <source>
        <dbReference type="Pfam" id="PF00441"/>
    </source>
</evidence>
<dbReference type="PROSITE" id="PS00072">
    <property type="entry name" value="ACYL_COA_DH_1"/>
    <property type="match status" value="1"/>
</dbReference>
<comment type="similarity">
    <text evidence="2 6">Belongs to the acyl-CoA dehydrogenase family.</text>
</comment>
<evidence type="ECO:0000256" key="5">
    <source>
        <dbReference type="ARBA" id="ARBA00023002"/>
    </source>
</evidence>
<protein>
    <submittedName>
        <fullName evidence="10">Acyl-CoA dehydrogenase</fullName>
    </submittedName>
</protein>
<evidence type="ECO:0000313" key="11">
    <source>
        <dbReference type="Proteomes" id="UP000256220"/>
    </source>
</evidence>
<evidence type="ECO:0000313" key="10">
    <source>
        <dbReference type="EMBL" id="KFU82066.1"/>
    </source>
</evidence>
<evidence type="ECO:0000259" key="9">
    <source>
        <dbReference type="Pfam" id="PF02771"/>
    </source>
</evidence>
<evidence type="ECO:0000256" key="1">
    <source>
        <dbReference type="ARBA" id="ARBA00001974"/>
    </source>
</evidence>
<dbReference type="InterPro" id="IPR006091">
    <property type="entry name" value="Acyl-CoA_Oxase/DH_mid-dom"/>
</dbReference>
<feature type="domain" description="Acyl-CoA dehydrogenase/oxidase N-terminal" evidence="9">
    <location>
        <begin position="7"/>
        <end position="119"/>
    </location>
</feature>
<dbReference type="EMBL" id="JFBM01000004">
    <property type="protein sequence ID" value="KFU82066.1"/>
    <property type="molecule type" value="Genomic_DNA"/>
</dbReference>
<dbReference type="InterPro" id="IPR009075">
    <property type="entry name" value="AcylCo_DH/oxidase_C"/>
</dbReference>
<dbReference type="Pfam" id="PF02770">
    <property type="entry name" value="Acyl-CoA_dh_M"/>
    <property type="match status" value="1"/>
</dbReference>
<dbReference type="Pfam" id="PF00441">
    <property type="entry name" value="Acyl-CoA_dh_1"/>
    <property type="match status" value="1"/>
</dbReference>
<gene>
    <name evidence="10" type="ORF">BB31_06935</name>
</gene>
<dbReference type="InterPro" id="IPR037069">
    <property type="entry name" value="AcylCoA_DH/ox_N_sf"/>
</dbReference>
<dbReference type="Gene3D" id="1.20.140.10">
    <property type="entry name" value="Butyryl-CoA Dehydrogenase, subunit A, domain 3"/>
    <property type="match status" value="1"/>
</dbReference>
<evidence type="ECO:0000256" key="6">
    <source>
        <dbReference type="RuleBase" id="RU362125"/>
    </source>
</evidence>
<accession>A0A2P2FZB1</accession>
<keyword evidence="5 6" id="KW-0560">Oxidoreductase</keyword>
<dbReference type="InterPro" id="IPR013786">
    <property type="entry name" value="AcylCoA_DH/ox_N"/>
</dbReference>
<sequence>MDFELSPGQRELRTRIIEFAKAELGTELAESDRTGKMAWQDWKRCAEFGVLGWPVPAEYGGGGLDPLSTMIALEALGYGCPDNGLVFAINNHLWGCVIYLLEHGSPHQKERYLPRLCSGGLVGAHALSEPEAGSDVLSMRTTAVREGEHYLLNGTKWFVSNGPAAGLYVVFARTGGPGRFPNRLSAFLVPADLPGVRKSRKFGKMGLRGTEMGEIEFVDCRVPTADLVGTEGAGYPIFTGTIEWERSFMFAAQIGALERLLDRSIEHARSREQFDRPIGTFQGVSHKIADMKIRLELSRLILHRVGWLKAQGRFALQDATIAKIFVSESLVQTAMAAMEIHGARGYLTDFGIERELRDALGGLIYAGSSSVQRGVLAELLGVRGGLAG</sequence>
<dbReference type="SUPFAM" id="SSF47203">
    <property type="entry name" value="Acyl-CoA dehydrogenase C-terminal domain-like"/>
    <property type="match status" value="1"/>
</dbReference>
<keyword evidence="3 6" id="KW-0285">Flavoprotein</keyword>
<dbReference type="GO" id="GO:0050660">
    <property type="term" value="F:flavin adenine dinucleotide binding"/>
    <property type="evidence" value="ECO:0007669"/>
    <property type="project" value="InterPro"/>
</dbReference>
<dbReference type="Proteomes" id="UP000256220">
    <property type="component" value="Unassembled WGS sequence"/>
</dbReference>
<comment type="caution">
    <text evidence="10">The sequence shown here is derived from an EMBL/GenBank/DDBJ whole genome shotgun (WGS) entry which is preliminary data.</text>
</comment>
<evidence type="ECO:0000256" key="3">
    <source>
        <dbReference type="ARBA" id="ARBA00022630"/>
    </source>
</evidence>
<dbReference type="PANTHER" id="PTHR43884:SF12">
    <property type="entry name" value="ISOVALERYL-COA DEHYDROGENASE, MITOCHONDRIAL-RELATED"/>
    <property type="match status" value="1"/>
</dbReference>
<dbReference type="SUPFAM" id="SSF56645">
    <property type="entry name" value="Acyl-CoA dehydrogenase NM domain-like"/>
    <property type="match status" value="1"/>
</dbReference>
<evidence type="ECO:0000256" key="2">
    <source>
        <dbReference type="ARBA" id="ARBA00009347"/>
    </source>
</evidence>
<dbReference type="Pfam" id="PF02771">
    <property type="entry name" value="Acyl-CoA_dh_N"/>
    <property type="match status" value="1"/>
</dbReference>